<dbReference type="Pfam" id="PF25597">
    <property type="entry name" value="SH3_retrovirus"/>
    <property type="match status" value="1"/>
</dbReference>
<dbReference type="SUPFAM" id="SSF53098">
    <property type="entry name" value="Ribonuclease H-like"/>
    <property type="match status" value="1"/>
</dbReference>
<keyword evidence="2" id="KW-0479">Metal-binding</keyword>
<dbReference type="InterPro" id="IPR012337">
    <property type="entry name" value="RNaseH-like_sf"/>
</dbReference>
<evidence type="ECO:0000256" key="2">
    <source>
        <dbReference type="ARBA" id="ARBA00022723"/>
    </source>
</evidence>
<gene>
    <name evidence="7" type="ORF">KI387_043761</name>
</gene>
<feature type="compositionally biased region" description="Polar residues" evidence="5">
    <location>
        <begin position="257"/>
        <end position="279"/>
    </location>
</feature>
<name>A0AA38GTE5_TAXCH</name>
<dbReference type="Pfam" id="PF07727">
    <property type="entry name" value="RVT_2"/>
    <property type="match status" value="1"/>
</dbReference>
<feature type="compositionally biased region" description="Polar residues" evidence="5">
    <location>
        <begin position="219"/>
        <end position="231"/>
    </location>
</feature>
<dbReference type="GO" id="GO:0004190">
    <property type="term" value="F:aspartic-type endopeptidase activity"/>
    <property type="evidence" value="ECO:0007669"/>
    <property type="project" value="UniProtKB-KW"/>
</dbReference>
<evidence type="ECO:0000256" key="1">
    <source>
        <dbReference type="ARBA" id="ARBA00022670"/>
    </source>
</evidence>
<dbReference type="GO" id="GO:0015074">
    <property type="term" value="P:DNA integration"/>
    <property type="evidence" value="ECO:0007669"/>
    <property type="project" value="InterPro"/>
</dbReference>
<evidence type="ECO:0000256" key="5">
    <source>
        <dbReference type="SAM" id="MobiDB-lite"/>
    </source>
</evidence>
<organism evidence="7 8">
    <name type="scientific">Taxus chinensis</name>
    <name type="common">Chinese yew</name>
    <name type="synonym">Taxus wallichiana var. chinensis</name>
    <dbReference type="NCBI Taxonomy" id="29808"/>
    <lineage>
        <taxon>Eukaryota</taxon>
        <taxon>Viridiplantae</taxon>
        <taxon>Streptophyta</taxon>
        <taxon>Embryophyta</taxon>
        <taxon>Tracheophyta</taxon>
        <taxon>Spermatophyta</taxon>
        <taxon>Pinopsida</taxon>
        <taxon>Pinidae</taxon>
        <taxon>Conifers II</taxon>
        <taxon>Cupressales</taxon>
        <taxon>Taxaceae</taxon>
        <taxon>Taxus</taxon>
    </lineage>
</organism>
<dbReference type="Proteomes" id="UP000824469">
    <property type="component" value="Unassembled WGS sequence"/>
</dbReference>
<keyword evidence="1" id="KW-0645">Protease</keyword>
<dbReference type="InterPro" id="IPR043502">
    <property type="entry name" value="DNA/RNA_pol_sf"/>
</dbReference>
<dbReference type="Pfam" id="PF22936">
    <property type="entry name" value="Pol_BBD"/>
    <property type="match status" value="1"/>
</dbReference>
<feature type="region of interest" description="Disordered" evidence="5">
    <location>
        <begin position="746"/>
        <end position="827"/>
    </location>
</feature>
<feature type="compositionally biased region" description="Basic residues" evidence="5">
    <location>
        <begin position="206"/>
        <end position="218"/>
    </location>
</feature>
<proteinExistence type="predicted"/>
<dbReference type="GO" id="GO:0003676">
    <property type="term" value="F:nucleic acid binding"/>
    <property type="evidence" value="ECO:0007669"/>
    <property type="project" value="InterPro"/>
</dbReference>
<dbReference type="Pfam" id="PF13976">
    <property type="entry name" value="gag_pre-integrs"/>
    <property type="match status" value="1"/>
</dbReference>
<dbReference type="InterPro" id="IPR001584">
    <property type="entry name" value="Integrase_cat-core"/>
</dbReference>
<accession>A0AA38GTE5</accession>
<dbReference type="PROSITE" id="PS50994">
    <property type="entry name" value="INTEGRASE"/>
    <property type="match status" value="1"/>
</dbReference>
<dbReference type="PANTHER" id="PTHR42648">
    <property type="entry name" value="TRANSPOSASE, PUTATIVE-RELATED"/>
    <property type="match status" value="1"/>
</dbReference>
<dbReference type="SUPFAM" id="SSF56672">
    <property type="entry name" value="DNA/RNA polymerases"/>
    <property type="match status" value="1"/>
</dbReference>
<dbReference type="GO" id="GO:0046872">
    <property type="term" value="F:metal ion binding"/>
    <property type="evidence" value="ECO:0007669"/>
    <property type="project" value="UniProtKB-KW"/>
</dbReference>
<feature type="compositionally biased region" description="Acidic residues" evidence="5">
    <location>
        <begin position="773"/>
        <end position="784"/>
    </location>
</feature>
<dbReference type="InterPro" id="IPR013103">
    <property type="entry name" value="RVT_2"/>
</dbReference>
<dbReference type="EMBL" id="JAHRHJ020000002">
    <property type="protein sequence ID" value="KAH9327827.1"/>
    <property type="molecule type" value="Genomic_DNA"/>
</dbReference>
<feature type="domain" description="Integrase catalytic" evidence="6">
    <location>
        <begin position="516"/>
        <end position="681"/>
    </location>
</feature>
<reference evidence="7 8" key="1">
    <citation type="journal article" date="2021" name="Nat. Plants">
        <title>The Taxus genome provides insights into paclitaxel biosynthesis.</title>
        <authorList>
            <person name="Xiong X."/>
            <person name="Gou J."/>
            <person name="Liao Q."/>
            <person name="Li Y."/>
            <person name="Zhou Q."/>
            <person name="Bi G."/>
            <person name="Li C."/>
            <person name="Du R."/>
            <person name="Wang X."/>
            <person name="Sun T."/>
            <person name="Guo L."/>
            <person name="Liang H."/>
            <person name="Lu P."/>
            <person name="Wu Y."/>
            <person name="Zhang Z."/>
            <person name="Ro D.K."/>
            <person name="Shang Y."/>
            <person name="Huang S."/>
            <person name="Yan J."/>
        </authorList>
    </citation>
    <scope>NUCLEOTIDE SEQUENCE [LARGE SCALE GENOMIC DNA]</scope>
    <source>
        <strain evidence="7">Ta-2019</strain>
    </source>
</reference>
<dbReference type="InterPro" id="IPR054722">
    <property type="entry name" value="PolX-like_BBD"/>
</dbReference>
<feature type="region of interest" description="Disordered" evidence="5">
    <location>
        <begin position="192"/>
        <end position="235"/>
    </location>
</feature>
<dbReference type="InterPro" id="IPR057670">
    <property type="entry name" value="SH3_retrovirus"/>
</dbReference>
<protein>
    <recommendedName>
        <fullName evidence="6">Integrase catalytic domain-containing protein</fullName>
    </recommendedName>
</protein>
<evidence type="ECO:0000256" key="4">
    <source>
        <dbReference type="ARBA" id="ARBA00022801"/>
    </source>
</evidence>
<dbReference type="InterPro" id="IPR036397">
    <property type="entry name" value="RNaseH_sf"/>
</dbReference>
<dbReference type="GO" id="GO:0006508">
    <property type="term" value="P:proteolysis"/>
    <property type="evidence" value="ECO:0007669"/>
    <property type="project" value="UniProtKB-KW"/>
</dbReference>
<keyword evidence="8" id="KW-1185">Reference proteome</keyword>
<dbReference type="Gene3D" id="3.30.420.10">
    <property type="entry name" value="Ribonuclease H-like superfamily/Ribonuclease H"/>
    <property type="match status" value="1"/>
</dbReference>
<feature type="compositionally biased region" description="Basic residues" evidence="5">
    <location>
        <begin position="280"/>
        <end position="291"/>
    </location>
</feature>
<feature type="region of interest" description="Disordered" evidence="5">
    <location>
        <begin position="257"/>
        <end position="304"/>
    </location>
</feature>
<sequence length="1356" mass="155182">MGTNAPKFFLPDSQLLRGSNYAAWKTKIKTQLEFEEIWPVVTGTLTRSPTDATQQRQFDRADQKAKLIILFGVSDDVQVHIRDATSAKEAWDKLSTIYEAKNKNVILNLQSQLHTLKFKQNEKIEAFLRRVAELRASLLALGEEVKDESLVPIVLRALPSSYRIFVTTLNLSDTTISFDKLVNLLQQEEAMHNKDDEEEQALSSHQKWKGKGKGKPKSYQKSPHQNQYHGDNQQKKRCPICKRGHDLQECWFNTYKKGSSSNAGPQQQQTYKGHSNNYHGQKKGNWKRRPHQQGNIAEQQDQSDNEDFLFTARSSEPSTSSSDVWYVDSGATRHMTGHRDWFISMRDTPSKNHVSLGDDSSYTVQGIGNISLPLGSRKCKLSDVLYVPGLTKNLLSVSQLLDHNLKIDFDSQSGKKMCLIRDKSRGSKIIAKASNVGRMFQLDFIHKNDQALVAKNSTSAQLWHRRFGHVSFKYLDTLRRCNMVHGLPSLQKDTDKCPHCLAGKQHRVSFQTSTFRAHGKLDLVHTDLCGPMQPSHSGFQYFMLCVDDYSRKMWIFCLRKKSEAFETFKKFKVAVEKETGRHIRTLRSDRGGEFTSDEFRDYLQTHGIRRQMPPPHTPQQNGVVERRNRTIMEMVRCMIDDSGLAKTFWAEAAKTAVYLLNRAPTTALDGITPQEAWSKRKPSIAHLRVFGCKASMHIPKQNRKKLDMKSQNLIFIGYSEETLGYRLMDPKTRKVYTSRDVEFFEKKEAETPPPDSQDVDFSPVVKTEANVPSEDESDDGDDGVDQIGPQPMGTAQRMPKWCTSTLRDARLDAPPDTSTPGPRTRSKAREEVNFALMSRVIETDEPSTVQEALQSKAWKDAMDSEYQSVMKNNTWQLVDLPPGKKPIGCRWIFKTKYKADGTVDKCKARLVAKGYAQKEGIDYEETFAPTAKIKTIRMIFALAAQFGWKVHQMDVKSAFLNGDLQEEVYMTQPEGYVVPGQEEKVCRLRKSLYGLKQAPRAWYIKIDEHLVQHGFVRNPYDPNLYLKKQGGEMVIVVVYVDDLVITGSSVKMIDETKKDLKRSFDMTDLGLMHYCLGLEVWQKENHIFVSQMKYTKTTLEKFRMMDCTPIATPMENRLQLSRSDPSPEVSATLYRQLIGSLIYLTYTRPDISFAVSYLSRFMQEPKICHWKAAKRILRYLKGSVDLGLEYKKNENFFLTGYSDSDHAGNIDDRKSTSGFVFFMGSGPISWGSKKQHFVSRSSTEAEYRSAGEAVCEAIWLRRILEGLGIPQDKPTTMYVDNEGVLKLVRNPVFHERTKHIEVQVHFIREHVLKHNIQLQFCPTAEQRADIFTKSLARDKFELFRAFLSSSLQTMHN</sequence>
<dbReference type="InterPro" id="IPR025724">
    <property type="entry name" value="GAG-pre-integrase_dom"/>
</dbReference>
<dbReference type="OMA" id="AGNRYFM"/>
<dbReference type="Pfam" id="PF14223">
    <property type="entry name" value="Retrotran_gag_2"/>
    <property type="match status" value="1"/>
</dbReference>
<dbReference type="Pfam" id="PF00665">
    <property type="entry name" value="rve"/>
    <property type="match status" value="1"/>
</dbReference>
<keyword evidence="4" id="KW-0378">Hydrolase</keyword>
<dbReference type="PANTHER" id="PTHR42648:SF18">
    <property type="entry name" value="RETROTRANSPOSON, UNCLASSIFIED-LIKE PROTEIN"/>
    <property type="match status" value="1"/>
</dbReference>
<dbReference type="InterPro" id="IPR039537">
    <property type="entry name" value="Retrotran_Ty1/copia-like"/>
</dbReference>
<evidence type="ECO:0000313" key="7">
    <source>
        <dbReference type="EMBL" id="KAH9327827.1"/>
    </source>
</evidence>
<evidence type="ECO:0000259" key="6">
    <source>
        <dbReference type="PROSITE" id="PS50994"/>
    </source>
</evidence>
<dbReference type="CDD" id="cd09272">
    <property type="entry name" value="RNase_HI_RT_Ty1"/>
    <property type="match status" value="1"/>
</dbReference>
<evidence type="ECO:0000313" key="8">
    <source>
        <dbReference type="Proteomes" id="UP000824469"/>
    </source>
</evidence>
<evidence type="ECO:0000256" key="3">
    <source>
        <dbReference type="ARBA" id="ARBA00022750"/>
    </source>
</evidence>
<keyword evidence="3" id="KW-0064">Aspartyl protease</keyword>
<comment type="caution">
    <text evidence="7">The sequence shown here is derived from an EMBL/GenBank/DDBJ whole genome shotgun (WGS) entry which is preliminary data.</text>
</comment>